<dbReference type="EMBL" id="VFJC01000004">
    <property type="protein sequence ID" value="KAB5581781.1"/>
    <property type="molecule type" value="Genomic_DNA"/>
</dbReference>
<feature type="region of interest" description="Disordered" evidence="3">
    <location>
        <begin position="198"/>
        <end position="308"/>
    </location>
</feature>
<accession>A0A5N5PS39</accession>
<feature type="region of interest" description="Disordered" evidence="3">
    <location>
        <begin position="722"/>
        <end position="759"/>
    </location>
</feature>
<dbReference type="Proteomes" id="UP000327468">
    <property type="component" value="Chromosome 3"/>
</dbReference>
<dbReference type="GO" id="GO:0043484">
    <property type="term" value="P:regulation of RNA splicing"/>
    <property type="evidence" value="ECO:0007669"/>
    <property type="project" value="TreeGrafter"/>
</dbReference>
<feature type="compositionally biased region" description="Basic and acidic residues" evidence="3">
    <location>
        <begin position="59"/>
        <end position="73"/>
    </location>
</feature>
<dbReference type="GO" id="GO:0005737">
    <property type="term" value="C:cytoplasm"/>
    <property type="evidence" value="ECO:0007669"/>
    <property type="project" value="TreeGrafter"/>
</dbReference>
<evidence type="ECO:0000256" key="3">
    <source>
        <dbReference type="SAM" id="MobiDB-lite"/>
    </source>
</evidence>
<keyword evidence="2" id="KW-0539">Nucleus</keyword>
<evidence type="ECO:0000259" key="4">
    <source>
        <dbReference type="PROSITE" id="PS50106"/>
    </source>
</evidence>
<reference evidence="5 6" key="1">
    <citation type="submission" date="2019-06" db="EMBL/GenBank/DDBJ databases">
        <title>A chromosome-scale genome assembly of the striped catfish, Pangasianodon hypophthalmus.</title>
        <authorList>
            <person name="Wen M."/>
            <person name="Zahm M."/>
            <person name="Roques C."/>
            <person name="Cabau C."/>
            <person name="Klopp C."/>
            <person name="Donnadieu C."/>
            <person name="Jouanno E."/>
            <person name="Avarre J.-C."/>
            <person name="Campet M."/>
            <person name="Ha T.T.T."/>
            <person name="Dugue R."/>
            <person name="Lampietro C."/>
            <person name="Louis A."/>
            <person name="Herpin A."/>
            <person name="Echchiki A."/>
            <person name="Berthelot C."/>
            <person name="Parey E."/>
            <person name="Roest-Crollius H."/>
            <person name="Braasch I."/>
            <person name="Postlethwait J."/>
            <person name="Bobe J."/>
            <person name="Montfort J."/>
            <person name="Bouchez O."/>
            <person name="Begum T."/>
            <person name="Schartl M."/>
            <person name="Guiguen Y."/>
        </authorList>
    </citation>
    <scope>NUCLEOTIDE SEQUENCE [LARGE SCALE GENOMIC DNA]</scope>
    <source>
        <strain evidence="5 6">Indonesia</strain>
        <tissue evidence="5">Blood</tissue>
    </source>
</reference>
<dbReference type="AlphaFoldDB" id="A0A5N5PS39"/>
<dbReference type="InterPro" id="IPR052082">
    <property type="entry name" value="Myelin_sheath_structural"/>
</dbReference>
<feature type="compositionally biased region" description="Acidic residues" evidence="3">
    <location>
        <begin position="28"/>
        <end position="40"/>
    </location>
</feature>
<dbReference type="InterPro" id="IPR036034">
    <property type="entry name" value="PDZ_sf"/>
</dbReference>
<dbReference type="PANTHER" id="PTHR23348:SF16">
    <property type="entry name" value="LEUCINE RICH REPEAT FAMILY PROTEIN"/>
    <property type="match status" value="1"/>
</dbReference>
<name>A0A5N5PS39_PANHP</name>
<feature type="region of interest" description="Disordered" evidence="3">
    <location>
        <begin position="16"/>
        <end position="109"/>
    </location>
</feature>
<comment type="caution">
    <text evidence="5">The sequence shown here is derived from an EMBL/GenBank/DDBJ whole genome shotgun (WGS) entry which is preliminary data.</text>
</comment>
<dbReference type="SMART" id="SM00228">
    <property type="entry name" value="PDZ"/>
    <property type="match status" value="1"/>
</dbReference>
<dbReference type="PROSITE" id="PS50106">
    <property type="entry name" value="PDZ"/>
    <property type="match status" value="1"/>
</dbReference>
<dbReference type="InterPro" id="IPR001478">
    <property type="entry name" value="PDZ"/>
</dbReference>
<gene>
    <name evidence="5" type="ORF">PHYPO_G00179600</name>
</gene>
<dbReference type="Gene3D" id="2.30.42.10">
    <property type="match status" value="1"/>
</dbReference>
<sequence length="845" mass="94834">MCDCFHLAFPNWHAPAAGAGRRLRGPEQEAEDDSVCEEPEILERERPRPQGSSPVEEFPVEKQAEEDIFDSAHKSGSNKKSRKAGFGSLFDKRTSDKMNETEDMQSGESEMIVKTVKEACVEGLVVTGGGKEGIFIKEVKLDSPASKHLSVKEGDQILSATVYFDNVSYEDALQILEHAQPYKMEFCLRRKVEPTIPENAEIIHPKEKDQGPPMMRSQRKMKKQQERISWPKFPSFGKGSRVQFKRSHSTSEAEEHRKLEMSPPTSDTESPLKSPLKCSDGKDKKKKHKVQIKMKMKGHRSKSVEEPQRNEKVLVWENQQVEDILEEKVPEGHEEKMQEIPQVLDRAENEVYSKTGNDDPFQSLSGMELHEAHLISLGNTLKTTDISFALAQGEKIESSEMKVRIHQKERPDIGTENQAETTEALYTIPDPSACDNVMLSQAEVEISQLDTDLNRQGKGEDSSEEKIKSGNAELSMPHLDICVEVTKKSPRIGDDKQWKERSVFENESYGFRTRGPLADMATSKTHFVNTANGLQFISPDFSELTQVGKMSDGISDAKKPTVIFQPKPGSTAFAVDKEDSPLEIKTSKLPTETTERSASKFKLPKVDHSGFVTHELIKMTEVEKNRTHLPKREDIEIPGMENEETKPSLQTPEIKVPKIVRVTNNAKEREIQDLQTDEEFNVEDVKVAVSKFPAFKLPEGDITGVLVQREITIMELKSDKSVLTPRGSPHKISITSTDSSTSIPKSKVGEEKSPASDTVDKDTAIKMPKIELPYIDDQTSVAVMKIDYTQPQVTDYGRFGDINFKLPKREDIEIPGMEAITESKLQNTVIKAVSDADIDQAEQAN</sequence>
<dbReference type="SUPFAM" id="SSF50156">
    <property type="entry name" value="PDZ domain-like"/>
    <property type="match status" value="1"/>
</dbReference>
<feature type="compositionally biased region" description="Basic and acidic residues" evidence="3">
    <location>
        <begin position="249"/>
        <end position="260"/>
    </location>
</feature>
<feature type="compositionally biased region" description="Basic and acidic residues" evidence="3">
    <location>
        <begin position="201"/>
        <end position="210"/>
    </location>
</feature>
<dbReference type="PANTHER" id="PTHR23348">
    <property type="entry name" value="PERIAXIN/AHNAK"/>
    <property type="match status" value="1"/>
</dbReference>
<feature type="region of interest" description="Disordered" evidence="3">
    <location>
        <begin position="450"/>
        <end position="471"/>
    </location>
</feature>
<keyword evidence="6" id="KW-1185">Reference proteome</keyword>
<feature type="compositionally biased region" description="Basic and acidic residues" evidence="3">
    <location>
        <begin position="90"/>
        <end position="100"/>
    </location>
</feature>
<evidence type="ECO:0000256" key="1">
    <source>
        <dbReference type="ARBA" id="ARBA00004123"/>
    </source>
</evidence>
<feature type="compositionally biased region" description="Basic residues" evidence="3">
    <location>
        <begin position="284"/>
        <end position="301"/>
    </location>
</feature>
<feature type="compositionally biased region" description="Basic and acidic residues" evidence="3">
    <location>
        <begin position="452"/>
        <end position="468"/>
    </location>
</feature>
<evidence type="ECO:0000313" key="6">
    <source>
        <dbReference type="Proteomes" id="UP000327468"/>
    </source>
</evidence>
<evidence type="ECO:0000256" key="2">
    <source>
        <dbReference type="ARBA" id="ARBA00023242"/>
    </source>
</evidence>
<organism evidence="5 6">
    <name type="scientific">Pangasianodon hypophthalmus</name>
    <name type="common">Striped catfish</name>
    <name type="synonym">Helicophagus hypophthalmus</name>
    <dbReference type="NCBI Taxonomy" id="310915"/>
    <lineage>
        <taxon>Eukaryota</taxon>
        <taxon>Metazoa</taxon>
        <taxon>Chordata</taxon>
        <taxon>Craniata</taxon>
        <taxon>Vertebrata</taxon>
        <taxon>Euteleostomi</taxon>
        <taxon>Actinopterygii</taxon>
        <taxon>Neopterygii</taxon>
        <taxon>Teleostei</taxon>
        <taxon>Ostariophysi</taxon>
        <taxon>Siluriformes</taxon>
        <taxon>Pangasiidae</taxon>
        <taxon>Pangasianodon</taxon>
    </lineage>
</organism>
<protein>
    <recommendedName>
        <fullName evidence="4">PDZ domain-containing protein</fullName>
    </recommendedName>
</protein>
<feature type="compositionally biased region" description="Low complexity" evidence="3">
    <location>
        <begin position="731"/>
        <end position="746"/>
    </location>
</feature>
<evidence type="ECO:0000313" key="5">
    <source>
        <dbReference type="EMBL" id="KAB5581781.1"/>
    </source>
</evidence>
<feature type="domain" description="PDZ" evidence="4">
    <location>
        <begin position="110"/>
        <end position="179"/>
    </location>
</feature>
<comment type="subcellular location">
    <subcellularLocation>
        <location evidence="1">Nucleus</location>
    </subcellularLocation>
</comment>
<feature type="compositionally biased region" description="Basic and acidic residues" evidence="3">
    <location>
        <begin position="747"/>
        <end position="759"/>
    </location>
</feature>
<proteinExistence type="predicted"/>
<dbReference type="GO" id="GO:0005634">
    <property type="term" value="C:nucleus"/>
    <property type="evidence" value="ECO:0007669"/>
    <property type="project" value="UniProtKB-SubCell"/>
</dbReference>